<dbReference type="EMBL" id="AZEG01000014">
    <property type="protein sequence ID" value="KRL37232.1"/>
    <property type="molecule type" value="Genomic_DNA"/>
</dbReference>
<dbReference type="InterPro" id="IPR048923">
    <property type="entry name" value="RE_NgoFVII_C"/>
</dbReference>
<comment type="caution">
    <text evidence="2">The sequence shown here is derived from an EMBL/GenBank/DDBJ whole genome shotgun (WGS) entry which is preliminary data.</text>
</comment>
<dbReference type="AlphaFoldDB" id="A0A0R1PXB2"/>
<evidence type="ECO:0000259" key="1">
    <source>
        <dbReference type="Pfam" id="PF20731"/>
    </source>
</evidence>
<dbReference type="OrthoDB" id="1907071at2"/>
<dbReference type="RefSeq" id="WP_057737439.1">
    <property type="nucleotide sequence ID" value="NZ_AZEG01000014.1"/>
</dbReference>
<dbReference type="PATRIC" id="fig|1423812.3.peg.610"/>
<gene>
    <name evidence="2" type="ORF">FD20_GL000570</name>
</gene>
<dbReference type="Pfam" id="PF20731">
    <property type="entry name" value="RE_NgoFVII_C"/>
    <property type="match status" value="1"/>
</dbReference>
<dbReference type="Proteomes" id="UP000051155">
    <property type="component" value="Unassembled WGS sequence"/>
</dbReference>
<evidence type="ECO:0000313" key="2">
    <source>
        <dbReference type="EMBL" id="KRL37232.1"/>
    </source>
</evidence>
<reference evidence="2 3" key="1">
    <citation type="journal article" date="2015" name="Genome Announc.">
        <title>Expanding the biotechnology potential of lactobacilli through comparative genomics of 213 strains and associated genera.</title>
        <authorList>
            <person name="Sun Z."/>
            <person name="Harris H.M."/>
            <person name="McCann A."/>
            <person name="Guo C."/>
            <person name="Argimon S."/>
            <person name="Zhang W."/>
            <person name="Yang X."/>
            <person name="Jeffery I.B."/>
            <person name="Cooney J.C."/>
            <person name="Kagawa T.F."/>
            <person name="Liu W."/>
            <person name="Song Y."/>
            <person name="Salvetti E."/>
            <person name="Wrobel A."/>
            <person name="Rasinkangas P."/>
            <person name="Parkhill J."/>
            <person name="Rea M.C."/>
            <person name="O'Sullivan O."/>
            <person name="Ritari J."/>
            <person name="Douillard F.P."/>
            <person name="Paul Ross R."/>
            <person name="Yang R."/>
            <person name="Briner A.E."/>
            <person name="Felis G.E."/>
            <person name="de Vos W.M."/>
            <person name="Barrangou R."/>
            <person name="Klaenhammer T.R."/>
            <person name="Caufield P.W."/>
            <person name="Cui Y."/>
            <person name="Zhang H."/>
            <person name="O'Toole P.W."/>
        </authorList>
    </citation>
    <scope>NUCLEOTIDE SEQUENCE [LARGE SCALE GENOMIC DNA]</scope>
    <source>
        <strain evidence="2 3">DSM 19971</strain>
    </source>
</reference>
<proteinExistence type="predicted"/>
<sequence length="132" mass="14671">MPKKGDYFIVSLTKSNLSWGTNRHTDSRDKIDGEAYISIPREKAVQFEIYNSNKGKEGIGYNEFNATSDDGLLKVTVKVAGSTKANDVYAKNLQTSGDLKKLGVWFNQINAAVGDRIEVHWISSTDIILTKI</sequence>
<feature type="domain" description="Restriction endonuclease type II NgoFVII C-terminal B3-like DNA-binding" evidence="1">
    <location>
        <begin position="12"/>
        <end position="107"/>
    </location>
</feature>
<organism evidence="2 3">
    <name type="scientific">Liquorilactobacillus uvarum DSM 19971</name>
    <dbReference type="NCBI Taxonomy" id="1423812"/>
    <lineage>
        <taxon>Bacteria</taxon>
        <taxon>Bacillati</taxon>
        <taxon>Bacillota</taxon>
        <taxon>Bacilli</taxon>
        <taxon>Lactobacillales</taxon>
        <taxon>Lactobacillaceae</taxon>
        <taxon>Liquorilactobacillus</taxon>
    </lineage>
</organism>
<protein>
    <recommendedName>
        <fullName evidence="1">Restriction endonuclease type II NgoFVII C-terminal B3-like DNA-binding domain-containing protein</fullName>
    </recommendedName>
</protein>
<evidence type="ECO:0000313" key="3">
    <source>
        <dbReference type="Proteomes" id="UP000051155"/>
    </source>
</evidence>
<accession>A0A0R1PXB2</accession>
<keyword evidence="3" id="KW-1185">Reference proteome</keyword>
<dbReference type="STRING" id="1423812.FD20_GL000570"/>
<name>A0A0R1PXB2_9LACO</name>